<feature type="domain" description="VIT" evidence="4">
    <location>
        <begin position="41"/>
        <end position="169"/>
    </location>
</feature>
<dbReference type="PANTHER" id="PTHR45737">
    <property type="entry name" value="VON WILLEBRAND FACTOR A DOMAIN-CONTAINING PROTEIN 5A"/>
    <property type="match status" value="1"/>
</dbReference>
<organism evidence="5 6">
    <name type="scientific">Saltatorellus ferox</name>
    <dbReference type="NCBI Taxonomy" id="2528018"/>
    <lineage>
        <taxon>Bacteria</taxon>
        <taxon>Pseudomonadati</taxon>
        <taxon>Planctomycetota</taxon>
        <taxon>Planctomycetia</taxon>
        <taxon>Planctomycetia incertae sedis</taxon>
        <taxon>Saltatorellus</taxon>
    </lineage>
</organism>
<dbReference type="EMBL" id="CP036434">
    <property type="protein sequence ID" value="QDV05376.1"/>
    <property type="molecule type" value="Genomic_DNA"/>
</dbReference>
<sequence length="699" mass="75772" precursor="true">MNHTRHRATRHAALLALTGLTLLGSAFSQGSTRTPLATQQEDEPTAAAPVRNGRLDLVSHDVGVVINNGFATTTILQTLQNSTDHALEATWAFPLPDEASLSELTLWIDGQPLIGEVVEKAEASRIYQEETKAGESSAKLDQNGFVNYRITLSPVPAHGEARVRVVYYQPLDIDQGVGRYLYPLQNGNTEDPGGGSGMDTAFWSMEREVAGSMTLDVTLKTAFPVDGLHSPSHAAMSFQQEAPDLWTGSWSGQGPVLDRDFVLLYRLSPDVPARIELLTSRYADQGEGTFMAVITPGEDLEEITYGTDWMFVLDISGSMNGEKLRVLSRGASNAIGRLRAEDRFQVILFDDGHRALSRDWLVPGTAEADDVQRQVEGLQSAGGTNIFAALDAAYARLDADRPSAILLVSDGVANAGPHEYRDFIEMARTHDARLFTFVMGNGANTVLLGDLSAMSGGFARTVSVQDEVGAHLMMARDRMSHEAMHGVRFQLEGATVTHPKRLPSLYLGQQLVVFGRYQKSGPSTLTVSARISGEDRHWTVPIDLPAIDESNPELERLYAMAAIQDLERAEWLDGRPESETRRGTIDLALAYSLVTDHTSMVVVKESRKAAYGLGSSNRDRRLREQDAAAVRSTAGNQVQVQTGGQPLAGPLGGQRAAHAPQRSQRRRNGGGGAVGPLEILALLALLLATGWRRSSSDAA</sequence>
<feature type="compositionally biased region" description="Polar residues" evidence="1">
    <location>
        <begin position="633"/>
        <end position="642"/>
    </location>
</feature>
<dbReference type="SMART" id="SM00327">
    <property type="entry name" value="VWA"/>
    <property type="match status" value="1"/>
</dbReference>
<dbReference type="InterPro" id="IPR013694">
    <property type="entry name" value="VIT"/>
</dbReference>
<evidence type="ECO:0000313" key="5">
    <source>
        <dbReference type="EMBL" id="QDV05376.1"/>
    </source>
</evidence>
<name>A0A518EMR9_9BACT</name>
<keyword evidence="6" id="KW-1185">Reference proteome</keyword>
<dbReference type="Pfam" id="PF08487">
    <property type="entry name" value="VIT"/>
    <property type="match status" value="1"/>
</dbReference>
<dbReference type="InterPro" id="IPR036465">
    <property type="entry name" value="vWFA_dom_sf"/>
</dbReference>
<evidence type="ECO:0000259" key="4">
    <source>
        <dbReference type="PROSITE" id="PS51468"/>
    </source>
</evidence>
<dbReference type="AlphaFoldDB" id="A0A518EMR9"/>
<dbReference type="RefSeq" id="WP_145194789.1">
    <property type="nucleotide sequence ID" value="NZ_CP036434.1"/>
</dbReference>
<dbReference type="Proteomes" id="UP000320390">
    <property type="component" value="Chromosome"/>
</dbReference>
<proteinExistence type="predicted"/>
<keyword evidence="2" id="KW-0732">Signal</keyword>
<protein>
    <submittedName>
        <fullName evidence="5">Vault protein inter-alpha-trypsin</fullName>
    </submittedName>
</protein>
<feature type="domain" description="VWFA" evidence="3">
    <location>
        <begin position="308"/>
        <end position="479"/>
    </location>
</feature>
<dbReference type="SMART" id="SM00609">
    <property type="entry name" value="VIT"/>
    <property type="match status" value="1"/>
</dbReference>
<feature type="chain" id="PRO_5022033933" evidence="2">
    <location>
        <begin position="29"/>
        <end position="699"/>
    </location>
</feature>
<dbReference type="SUPFAM" id="SSF53300">
    <property type="entry name" value="vWA-like"/>
    <property type="match status" value="1"/>
</dbReference>
<reference evidence="5 6" key="1">
    <citation type="submission" date="2019-02" db="EMBL/GenBank/DDBJ databases">
        <title>Deep-cultivation of Planctomycetes and their phenomic and genomic characterization uncovers novel biology.</title>
        <authorList>
            <person name="Wiegand S."/>
            <person name="Jogler M."/>
            <person name="Boedeker C."/>
            <person name="Pinto D."/>
            <person name="Vollmers J."/>
            <person name="Rivas-Marin E."/>
            <person name="Kohn T."/>
            <person name="Peeters S.H."/>
            <person name="Heuer A."/>
            <person name="Rast P."/>
            <person name="Oberbeckmann S."/>
            <person name="Bunk B."/>
            <person name="Jeske O."/>
            <person name="Meyerdierks A."/>
            <person name="Storesund J.E."/>
            <person name="Kallscheuer N."/>
            <person name="Luecker S."/>
            <person name="Lage O.M."/>
            <person name="Pohl T."/>
            <person name="Merkel B.J."/>
            <person name="Hornburger P."/>
            <person name="Mueller R.-W."/>
            <person name="Bruemmer F."/>
            <person name="Labrenz M."/>
            <person name="Spormann A.M."/>
            <person name="Op den Camp H."/>
            <person name="Overmann J."/>
            <person name="Amann R."/>
            <person name="Jetten M.S.M."/>
            <person name="Mascher T."/>
            <person name="Medema M.H."/>
            <person name="Devos D.P."/>
            <person name="Kaster A.-K."/>
            <person name="Ovreas L."/>
            <person name="Rohde M."/>
            <person name="Galperin M.Y."/>
            <person name="Jogler C."/>
        </authorList>
    </citation>
    <scope>NUCLEOTIDE SEQUENCE [LARGE SCALE GENOMIC DNA]</scope>
    <source>
        <strain evidence="5 6">Poly30</strain>
    </source>
</reference>
<dbReference type="Gene3D" id="3.40.50.410">
    <property type="entry name" value="von Willebrand factor, type A domain"/>
    <property type="match status" value="1"/>
</dbReference>
<evidence type="ECO:0000256" key="2">
    <source>
        <dbReference type="SAM" id="SignalP"/>
    </source>
</evidence>
<feature type="signal peptide" evidence="2">
    <location>
        <begin position="1"/>
        <end position="28"/>
    </location>
</feature>
<dbReference type="PROSITE" id="PS51468">
    <property type="entry name" value="VIT"/>
    <property type="match status" value="1"/>
</dbReference>
<dbReference type="InterPro" id="IPR002035">
    <property type="entry name" value="VWF_A"/>
</dbReference>
<dbReference type="PANTHER" id="PTHR45737:SF6">
    <property type="entry name" value="VON WILLEBRAND FACTOR A DOMAIN-CONTAINING PROTEIN 5A"/>
    <property type="match status" value="1"/>
</dbReference>
<dbReference type="PROSITE" id="PS50234">
    <property type="entry name" value="VWFA"/>
    <property type="match status" value="1"/>
</dbReference>
<gene>
    <name evidence="5" type="ORF">Poly30_08730</name>
</gene>
<evidence type="ECO:0000313" key="6">
    <source>
        <dbReference type="Proteomes" id="UP000320390"/>
    </source>
</evidence>
<feature type="region of interest" description="Disordered" evidence="1">
    <location>
        <begin position="631"/>
        <end position="671"/>
    </location>
</feature>
<evidence type="ECO:0000256" key="1">
    <source>
        <dbReference type="SAM" id="MobiDB-lite"/>
    </source>
</evidence>
<evidence type="ECO:0000259" key="3">
    <source>
        <dbReference type="PROSITE" id="PS50234"/>
    </source>
</evidence>
<dbReference type="Pfam" id="PF13519">
    <property type="entry name" value="VWA_2"/>
    <property type="match status" value="1"/>
</dbReference>
<dbReference type="OrthoDB" id="9784383at2"/>
<accession>A0A518EMR9</accession>